<reference evidence="2 3" key="1">
    <citation type="journal article" date="2021" name="Int. J. Syst. Evol. Microbiol.">
        <title>Reticulibacter mediterranei gen. nov., sp. nov., within the new family Reticulibacteraceae fam. nov., and Ktedonospora formicarum gen. nov., sp. nov., Ktedonobacter robiniae sp. nov., Dictyobacter formicarum sp. nov. and Dictyobacter arantiisoli sp. nov., belonging to the class Ktedonobacteria.</title>
        <authorList>
            <person name="Yabe S."/>
            <person name="Zheng Y."/>
            <person name="Wang C.M."/>
            <person name="Sakai Y."/>
            <person name="Abe K."/>
            <person name="Yokota A."/>
            <person name="Donadio S."/>
            <person name="Cavaletti L."/>
            <person name="Monciardini P."/>
        </authorList>
    </citation>
    <scope>NUCLEOTIDE SEQUENCE [LARGE SCALE GENOMIC DNA]</scope>
    <source>
        <strain evidence="2 3">SOSP1-9</strain>
    </source>
</reference>
<dbReference type="Proteomes" id="UP000635565">
    <property type="component" value="Unassembled WGS sequence"/>
</dbReference>
<feature type="region of interest" description="Disordered" evidence="1">
    <location>
        <begin position="1"/>
        <end position="57"/>
    </location>
</feature>
<accession>A0ABQ3VQ08</accession>
<evidence type="ECO:0000256" key="1">
    <source>
        <dbReference type="SAM" id="MobiDB-lite"/>
    </source>
</evidence>
<keyword evidence="3" id="KW-1185">Reference proteome</keyword>
<evidence type="ECO:0000313" key="3">
    <source>
        <dbReference type="Proteomes" id="UP000635565"/>
    </source>
</evidence>
<feature type="compositionally biased region" description="Polar residues" evidence="1">
    <location>
        <begin position="1"/>
        <end position="10"/>
    </location>
</feature>
<sequence>MTADRTSQCAPSAGGVTPGQPSQPGTEEPERASRSPHEQYKKRSLSKVQPKNEWEEH</sequence>
<dbReference type="EMBL" id="BNJJ01000022">
    <property type="protein sequence ID" value="GHO88195.1"/>
    <property type="molecule type" value="Genomic_DNA"/>
</dbReference>
<proteinExistence type="predicted"/>
<name>A0ABQ3VQ08_9CHLR</name>
<organism evidence="2 3">
    <name type="scientific">Dictyobacter formicarum</name>
    <dbReference type="NCBI Taxonomy" id="2778368"/>
    <lineage>
        <taxon>Bacteria</taxon>
        <taxon>Bacillati</taxon>
        <taxon>Chloroflexota</taxon>
        <taxon>Ktedonobacteria</taxon>
        <taxon>Ktedonobacterales</taxon>
        <taxon>Dictyobacteraceae</taxon>
        <taxon>Dictyobacter</taxon>
    </lineage>
</organism>
<evidence type="ECO:0000313" key="2">
    <source>
        <dbReference type="EMBL" id="GHO88195.1"/>
    </source>
</evidence>
<gene>
    <name evidence="2" type="ORF">KSZ_62010</name>
</gene>
<comment type="caution">
    <text evidence="2">The sequence shown here is derived from an EMBL/GenBank/DDBJ whole genome shotgun (WGS) entry which is preliminary data.</text>
</comment>
<protein>
    <submittedName>
        <fullName evidence="2">Uncharacterized protein</fullName>
    </submittedName>
</protein>
<feature type="compositionally biased region" description="Basic and acidic residues" evidence="1">
    <location>
        <begin position="28"/>
        <end position="41"/>
    </location>
</feature>